<dbReference type="InterPro" id="IPR050695">
    <property type="entry name" value="N-acetylmuramoyl_amidase_3"/>
</dbReference>
<reference evidence="3" key="1">
    <citation type="submission" date="2020-10" db="EMBL/GenBank/DDBJ databases">
        <authorList>
            <person name="Gilroy R."/>
        </authorList>
    </citation>
    <scope>NUCLEOTIDE SEQUENCE</scope>
    <source>
        <strain evidence="3">ChiBcec15-4380</strain>
    </source>
</reference>
<evidence type="ECO:0000256" key="1">
    <source>
        <dbReference type="ARBA" id="ARBA00022801"/>
    </source>
</evidence>
<dbReference type="PANTHER" id="PTHR30404">
    <property type="entry name" value="N-ACETYLMURAMOYL-L-ALANINE AMIDASE"/>
    <property type="match status" value="1"/>
</dbReference>
<feature type="domain" description="MurNAc-LAA" evidence="2">
    <location>
        <begin position="114"/>
        <end position="228"/>
    </location>
</feature>
<dbReference type="Pfam" id="PF01520">
    <property type="entry name" value="Amidase_3"/>
    <property type="match status" value="1"/>
</dbReference>
<name>A0A9D1IW97_9FIRM</name>
<dbReference type="SMART" id="SM00646">
    <property type="entry name" value="Ami_3"/>
    <property type="match status" value="1"/>
</dbReference>
<dbReference type="SUPFAM" id="SSF53187">
    <property type="entry name" value="Zn-dependent exopeptidases"/>
    <property type="match status" value="1"/>
</dbReference>
<evidence type="ECO:0000259" key="2">
    <source>
        <dbReference type="SMART" id="SM00646"/>
    </source>
</evidence>
<comment type="caution">
    <text evidence="3">The sequence shown here is derived from an EMBL/GenBank/DDBJ whole genome shotgun (WGS) entry which is preliminary data.</text>
</comment>
<sequence>MEKRYQKGIAVALVVASAYFFVVQAARYNLAVMAASAEEEVALVIVDAGHGGEDGGASTADGVPESQLNLAIALRLEQVLALCGCPVEMIRRTDTAVYSEGAETFSEKKTSDLKNRVAQVNAAPRAILISIHQNHFTQSQYAGAQVFYAASEGSRDLAEITQGALRQALDPENTREIKPGDAIYLLEQIRCPGVLVECGFLSNAAEAKQLQTPTYQTKIACAVAGAAIRYLESEAENLEI</sequence>
<gene>
    <name evidence="3" type="ORF">IAA53_03315</name>
</gene>
<dbReference type="CDD" id="cd02696">
    <property type="entry name" value="MurNAc-LAA"/>
    <property type="match status" value="1"/>
</dbReference>
<dbReference type="GO" id="GO:0030288">
    <property type="term" value="C:outer membrane-bounded periplasmic space"/>
    <property type="evidence" value="ECO:0007669"/>
    <property type="project" value="TreeGrafter"/>
</dbReference>
<evidence type="ECO:0000313" key="4">
    <source>
        <dbReference type="Proteomes" id="UP000824239"/>
    </source>
</evidence>
<protein>
    <submittedName>
        <fullName evidence="3">N-acetylmuramoyl-L-alanine amidase</fullName>
    </submittedName>
</protein>
<dbReference type="AlphaFoldDB" id="A0A9D1IW97"/>
<accession>A0A9D1IW97</accession>
<organism evidence="3 4">
    <name type="scientific">Candidatus Avoscillospira avicola</name>
    <dbReference type="NCBI Taxonomy" id="2840706"/>
    <lineage>
        <taxon>Bacteria</taxon>
        <taxon>Bacillati</taxon>
        <taxon>Bacillota</taxon>
        <taxon>Clostridia</taxon>
        <taxon>Eubacteriales</taxon>
        <taxon>Oscillospiraceae</taxon>
        <taxon>Oscillospiraceae incertae sedis</taxon>
        <taxon>Candidatus Avoscillospira</taxon>
    </lineage>
</organism>
<dbReference type="GO" id="GO:0008745">
    <property type="term" value="F:N-acetylmuramoyl-L-alanine amidase activity"/>
    <property type="evidence" value="ECO:0007669"/>
    <property type="project" value="InterPro"/>
</dbReference>
<dbReference type="Proteomes" id="UP000824239">
    <property type="component" value="Unassembled WGS sequence"/>
</dbReference>
<dbReference type="PANTHER" id="PTHR30404:SF0">
    <property type="entry name" value="N-ACETYLMURAMOYL-L-ALANINE AMIDASE AMIC"/>
    <property type="match status" value="1"/>
</dbReference>
<keyword evidence="1" id="KW-0378">Hydrolase</keyword>
<proteinExistence type="predicted"/>
<dbReference type="EMBL" id="DVHE01000022">
    <property type="protein sequence ID" value="HIR50305.1"/>
    <property type="molecule type" value="Genomic_DNA"/>
</dbReference>
<dbReference type="GO" id="GO:0009253">
    <property type="term" value="P:peptidoglycan catabolic process"/>
    <property type="evidence" value="ECO:0007669"/>
    <property type="project" value="InterPro"/>
</dbReference>
<dbReference type="InterPro" id="IPR002508">
    <property type="entry name" value="MurNAc-LAA_cat"/>
</dbReference>
<reference evidence="3" key="2">
    <citation type="journal article" date="2021" name="PeerJ">
        <title>Extensive microbial diversity within the chicken gut microbiome revealed by metagenomics and culture.</title>
        <authorList>
            <person name="Gilroy R."/>
            <person name="Ravi A."/>
            <person name="Getino M."/>
            <person name="Pursley I."/>
            <person name="Horton D.L."/>
            <person name="Alikhan N.F."/>
            <person name="Baker D."/>
            <person name="Gharbi K."/>
            <person name="Hall N."/>
            <person name="Watson M."/>
            <person name="Adriaenssens E.M."/>
            <person name="Foster-Nyarko E."/>
            <person name="Jarju S."/>
            <person name="Secka A."/>
            <person name="Antonio M."/>
            <person name="Oren A."/>
            <person name="Chaudhuri R.R."/>
            <person name="La Ragione R."/>
            <person name="Hildebrand F."/>
            <person name="Pallen M.J."/>
        </authorList>
    </citation>
    <scope>NUCLEOTIDE SEQUENCE</scope>
    <source>
        <strain evidence="3">ChiBcec15-4380</strain>
    </source>
</reference>
<dbReference type="Gene3D" id="3.40.630.40">
    <property type="entry name" value="Zn-dependent exopeptidases"/>
    <property type="match status" value="1"/>
</dbReference>
<evidence type="ECO:0000313" key="3">
    <source>
        <dbReference type="EMBL" id="HIR50305.1"/>
    </source>
</evidence>